<keyword evidence="2" id="KW-1003">Cell membrane</keyword>
<sequence>MIGILVPAHDEAASVERCLQSIRRAALHPGLHGEAVQVVVALDSCSDATASICQQQRVDTVRLEARCVGVARAAAAAELLGRGARWLASTDADSEVPPEWLVAQLEGRCDAFCGLVDIATTSRTEKRLRRAFQKRQQWGDEHGRIHGANFGVSAQAYLAAGGFAPLRCGEDVALVRRLQRLGADVRWAGAPIVMTSARLVGRATGGFSAYLAGMEGARPATAADRRMAVPGSASKTTLNWA</sequence>
<accession>A0AA40Y1P9</accession>
<dbReference type="InterPro" id="IPR029044">
    <property type="entry name" value="Nucleotide-diphossugar_trans"/>
</dbReference>
<organism evidence="7 8">
    <name type="scientific">Stenotrophomonas maltophilia</name>
    <name type="common">Pseudomonas maltophilia</name>
    <name type="synonym">Xanthomonas maltophilia</name>
    <dbReference type="NCBI Taxonomy" id="40324"/>
    <lineage>
        <taxon>Bacteria</taxon>
        <taxon>Pseudomonadati</taxon>
        <taxon>Pseudomonadota</taxon>
        <taxon>Gammaproteobacteria</taxon>
        <taxon>Lysobacterales</taxon>
        <taxon>Lysobacteraceae</taxon>
        <taxon>Stenotrophomonas</taxon>
        <taxon>Stenotrophomonas maltophilia group</taxon>
    </lineage>
</organism>
<dbReference type="AlphaFoldDB" id="A0AA40Y1P9"/>
<dbReference type="GO" id="GO:0005886">
    <property type="term" value="C:plasma membrane"/>
    <property type="evidence" value="ECO:0007669"/>
    <property type="project" value="UniProtKB-SubCell"/>
</dbReference>
<evidence type="ECO:0000313" key="8">
    <source>
        <dbReference type="Proteomes" id="UP000634179"/>
    </source>
</evidence>
<evidence type="ECO:0000256" key="3">
    <source>
        <dbReference type="ARBA" id="ARBA00022676"/>
    </source>
</evidence>
<keyword evidence="5" id="KW-0472">Membrane</keyword>
<protein>
    <submittedName>
        <fullName evidence="7">Glycosyltransferase</fullName>
    </submittedName>
</protein>
<evidence type="ECO:0000256" key="2">
    <source>
        <dbReference type="ARBA" id="ARBA00022475"/>
    </source>
</evidence>
<dbReference type="EMBL" id="JADUOV010000003">
    <property type="protein sequence ID" value="MBH1789408.1"/>
    <property type="molecule type" value="Genomic_DNA"/>
</dbReference>
<dbReference type="Proteomes" id="UP000634179">
    <property type="component" value="Unassembled WGS sequence"/>
</dbReference>
<keyword evidence="4" id="KW-0808">Transferase</keyword>
<dbReference type="SUPFAM" id="SSF53448">
    <property type="entry name" value="Nucleotide-diphospho-sugar transferases"/>
    <property type="match status" value="1"/>
</dbReference>
<evidence type="ECO:0000256" key="1">
    <source>
        <dbReference type="ARBA" id="ARBA00004236"/>
    </source>
</evidence>
<keyword evidence="3" id="KW-0328">Glycosyltransferase</keyword>
<name>A0AA40Y1P9_STEMA</name>
<comment type="subcellular location">
    <subcellularLocation>
        <location evidence="1">Cell membrane</location>
    </subcellularLocation>
</comment>
<evidence type="ECO:0000256" key="5">
    <source>
        <dbReference type="ARBA" id="ARBA00023136"/>
    </source>
</evidence>
<reference evidence="7" key="1">
    <citation type="submission" date="2020-11" db="EMBL/GenBank/DDBJ databases">
        <title>Enhanced detection system for hospital associated transmission using whole genome sequencing surveillance.</title>
        <authorList>
            <person name="Harrison L.H."/>
            <person name="Van Tyne D."/>
            <person name="Marsh J.W."/>
            <person name="Griffith M.P."/>
            <person name="Snyder D.J."/>
            <person name="Cooper V.S."/>
            <person name="Mustapha M."/>
        </authorList>
    </citation>
    <scope>NUCLEOTIDE SEQUENCE</scope>
    <source>
        <strain evidence="7">STEN00053</strain>
    </source>
</reference>
<dbReference type="Gene3D" id="3.90.550.10">
    <property type="entry name" value="Spore Coat Polysaccharide Biosynthesis Protein SpsA, Chain A"/>
    <property type="match status" value="1"/>
</dbReference>
<dbReference type="Pfam" id="PF00535">
    <property type="entry name" value="Glycos_transf_2"/>
    <property type="match status" value="1"/>
</dbReference>
<evidence type="ECO:0000259" key="6">
    <source>
        <dbReference type="Pfam" id="PF00535"/>
    </source>
</evidence>
<dbReference type="PANTHER" id="PTHR43646">
    <property type="entry name" value="GLYCOSYLTRANSFERASE"/>
    <property type="match status" value="1"/>
</dbReference>
<proteinExistence type="predicted"/>
<dbReference type="InterPro" id="IPR001173">
    <property type="entry name" value="Glyco_trans_2-like"/>
</dbReference>
<comment type="caution">
    <text evidence="7">The sequence shown here is derived from an EMBL/GenBank/DDBJ whole genome shotgun (WGS) entry which is preliminary data.</text>
</comment>
<evidence type="ECO:0000256" key="4">
    <source>
        <dbReference type="ARBA" id="ARBA00022679"/>
    </source>
</evidence>
<evidence type="ECO:0000313" key="7">
    <source>
        <dbReference type="EMBL" id="MBH1789408.1"/>
    </source>
</evidence>
<gene>
    <name evidence="7" type="ORF">I5V89_05910</name>
</gene>
<dbReference type="GO" id="GO:0016757">
    <property type="term" value="F:glycosyltransferase activity"/>
    <property type="evidence" value="ECO:0007669"/>
    <property type="project" value="UniProtKB-KW"/>
</dbReference>
<dbReference type="PANTHER" id="PTHR43646:SF2">
    <property type="entry name" value="GLYCOSYLTRANSFERASE 2-LIKE DOMAIN-CONTAINING PROTEIN"/>
    <property type="match status" value="1"/>
</dbReference>
<feature type="domain" description="Glycosyltransferase 2-like" evidence="6">
    <location>
        <begin position="4"/>
        <end position="133"/>
    </location>
</feature>